<organism evidence="1 2">
    <name type="scientific">Trametes sanguinea</name>
    <dbReference type="NCBI Taxonomy" id="158606"/>
    <lineage>
        <taxon>Eukaryota</taxon>
        <taxon>Fungi</taxon>
        <taxon>Dikarya</taxon>
        <taxon>Basidiomycota</taxon>
        <taxon>Agaricomycotina</taxon>
        <taxon>Agaricomycetes</taxon>
        <taxon>Polyporales</taxon>
        <taxon>Polyporaceae</taxon>
        <taxon>Trametes</taxon>
    </lineage>
</organism>
<dbReference type="Proteomes" id="UP001144978">
    <property type="component" value="Unassembled WGS sequence"/>
</dbReference>
<dbReference type="EMBL" id="JANSHE010001112">
    <property type="protein sequence ID" value="KAJ3004551.1"/>
    <property type="molecule type" value="Genomic_DNA"/>
</dbReference>
<evidence type="ECO:0000313" key="2">
    <source>
        <dbReference type="Proteomes" id="UP001144978"/>
    </source>
</evidence>
<keyword evidence="2" id="KW-1185">Reference proteome</keyword>
<name>A0ACC1PY93_9APHY</name>
<accession>A0ACC1PY93</accession>
<reference evidence="1" key="1">
    <citation type="submission" date="2022-08" db="EMBL/GenBank/DDBJ databases">
        <title>Genome Sequence of Pycnoporus sanguineus.</title>
        <authorList>
            <person name="Buettner E."/>
        </authorList>
    </citation>
    <scope>NUCLEOTIDE SEQUENCE</scope>
    <source>
        <strain evidence="1">CG-C14</strain>
    </source>
</reference>
<evidence type="ECO:0000313" key="1">
    <source>
        <dbReference type="EMBL" id="KAJ3004551.1"/>
    </source>
</evidence>
<gene>
    <name evidence="1" type="ORF">NUW54_g4764</name>
</gene>
<protein>
    <submittedName>
        <fullName evidence="1">Uncharacterized protein</fullName>
    </submittedName>
</protein>
<proteinExistence type="predicted"/>
<sequence length="687" mass="79044">MRYIDSPPFETVEDVLECLDQVLEGLVFIHDHDVAHRDCAYKNVMMDASALFPQGFHPDMDYKLPDMSAPAPVLSRSVAPVRYYLIDFGISTRLTPDMPRLVVGRDGLDQEPPELSNTVPYDPFKLDVFLIGNLIRRRIYEKYSNLGILEPLMIRMVDADPAKRPIAAEAHRELKAIRRNMSRIRKYWHLQSRDSNPVAAALRNVYSLMECALCQKSCLWKLPSTPARSDRDTILMAPRNSMVAVHGSGHAREPKGNNAKPVGQARLYALISLEYNAEIRLQNDQVVVEVRFVPTSSLTRTTILPLAWVPDFMTSADSPDELAEDVFAVLSEEEQKWRDRYELLETHGYRLRARLRPGWVPSWKGKPRDALLDSEDWWVPPVSHSLHIFETAVLIWIPMKLRSKVMDATRVSDEALVYMKSIRTDSEELRILTYFSSDELRRDPRNHCVPLLDVFEDSVDADMSIIVMPFLRYINNPSFELVDDVLEMLDQVLEGLVFMHDHGVAHRDCAFKNIMMDASSLFPKGFHPIAQKMLADGVTPATVLSRASAPVHYYFIDFGISTWFTDDSPKLVVGTDGLDREPPELSKTVPYDPFKLDVFLIGNLIRRRLYETYSNISMLEPLMNRMIESDPSKRPTAAEAHREFKAIRRNVRTFRKYWLLQPRDSFLVVQAFRSVYSLFHSIYRSIF</sequence>
<comment type="caution">
    <text evidence="1">The sequence shown here is derived from an EMBL/GenBank/DDBJ whole genome shotgun (WGS) entry which is preliminary data.</text>
</comment>